<reference evidence="1" key="1">
    <citation type="submission" date="2021-06" db="EMBL/GenBank/DDBJ databases">
        <authorList>
            <person name="Kallberg Y."/>
            <person name="Tangrot J."/>
            <person name="Rosling A."/>
        </authorList>
    </citation>
    <scope>NUCLEOTIDE SEQUENCE</scope>
    <source>
        <strain evidence="1">28 12/20/2015</strain>
    </source>
</reference>
<feature type="non-terminal residue" evidence="1">
    <location>
        <position position="179"/>
    </location>
</feature>
<keyword evidence="2" id="KW-1185">Reference proteome</keyword>
<proteinExistence type="predicted"/>
<gene>
    <name evidence="1" type="ORF">SPELUC_LOCUS8613</name>
</gene>
<sequence length="179" mass="20137">MKLVDYTSSRKYSNYNNILQLGFICTSGNSSSGIQTSLSTAITIAYNMIFKTKTTFSGPAVIVVSHIGDDMFNGFISSLITKKGKNGNRYLVQQQIVNNKFILDFYKGTDLEFHYEDKNALDVWKKTKLLAKYDRISLFGYLYSSVKQEQLTKSIIGPNTIYVARKHAWLYGPGGAPIN</sequence>
<dbReference type="EMBL" id="CAJVPW010013157">
    <property type="protein sequence ID" value="CAG8642298.1"/>
    <property type="molecule type" value="Genomic_DNA"/>
</dbReference>
<evidence type="ECO:0000313" key="2">
    <source>
        <dbReference type="Proteomes" id="UP000789366"/>
    </source>
</evidence>
<dbReference type="Proteomes" id="UP000789366">
    <property type="component" value="Unassembled WGS sequence"/>
</dbReference>
<evidence type="ECO:0000313" key="1">
    <source>
        <dbReference type="EMBL" id="CAG8642298.1"/>
    </source>
</evidence>
<organism evidence="1 2">
    <name type="scientific">Cetraspora pellucida</name>
    <dbReference type="NCBI Taxonomy" id="1433469"/>
    <lineage>
        <taxon>Eukaryota</taxon>
        <taxon>Fungi</taxon>
        <taxon>Fungi incertae sedis</taxon>
        <taxon>Mucoromycota</taxon>
        <taxon>Glomeromycotina</taxon>
        <taxon>Glomeromycetes</taxon>
        <taxon>Diversisporales</taxon>
        <taxon>Gigasporaceae</taxon>
        <taxon>Cetraspora</taxon>
    </lineage>
</organism>
<protein>
    <submittedName>
        <fullName evidence="1">8004_t:CDS:1</fullName>
    </submittedName>
</protein>
<accession>A0ACA9N8V8</accession>
<comment type="caution">
    <text evidence="1">The sequence shown here is derived from an EMBL/GenBank/DDBJ whole genome shotgun (WGS) entry which is preliminary data.</text>
</comment>
<name>A0ACA9N8V8_9GLOM</name>